<dbReference type="Proteomes" id="UP000006753">
    <property type="component" value="Unassembled WGS sequence"/>
</dbReference>
<dbReference type="PRINTS" id="PR00420">
    <property type="entry name" value="RNGMNOXGNASE"/>
</dbReference>
<dbReference type="EMBL" id="JH921460">
    <property type="protein sequence ID" value="EKD12206.1"/>
    <property type="molecule type" value="Genomic_DNA"/>
</dbReference>
<evidence type="ECO:0000313" key="6">
    <source>
        <dbReference type="Proteomes" id="UP000006753"/>
    </source>
</evidence>
<name>K1WHC6_MARBU</name>
<dbReference type="InterPro" id="IPR002938">
    <property type="entry name" value="FAD-bd"/>
</dbReference>
<dbReference type="STRING" id="1072389.K1WHC6"/>
<evidence type="ECO:0000256" key="2">
    <source>
        <dbReference type="ARBA" id="ARBA00022827"/>
    </source>
</evidence>
<dbReference type="OMA" id="WARWYNA"/>
<reference evidence="5 6" key="1">
    <citation type="journal article" date="2012" name="BMC Genomics">
        <title>Sequencing the genome of Marssonina brunnea reveals fungus-poplar co-evolution.</title>
        <authorList>
            <person name="Zhu S."/>
            <person name="Cao Y.-Z."/>
            <person name="Jiang C."/>
            <person name="Tan B.-Y."/>
            <person name="Wang Z."/>
            <person name="Feng S."/>
            <person name="Zhang L."/>
            <person name="Su X.-H."/>
            <person name="Brejova B."/>
            <person name="Vinar T."/>
            <person name="Xu M."/>
            <person name="Wang M.-X."/>
            <person name="Zhang S.-G."/>
            <person name="Huang M.-R."/>
            <person name="Wu R."/>
            <person name="Zhou Y."/>
        </authorList>
    </citation>
    <scope>NUCLEOTIDE SEQUENCE [LARGE SCALE GENOMIC DNA]</scope>
    <source>
        <strain evidence="5 6">MB_m1</strain>
    </source>
</reference>
<dbReference type="Pfam" id="PF01494">
    <property type="entry name" value="FAD_binding_3"/>
    <property type="match status" value="1"/>
</dbReference>
<dbReference type="PANTHER" id="PTHR46865">
    <property type="entry name" value="OXIDOREDUCTASE-RELATED"/>
    <property type="match status" value="1"/>
</dbReference>
<feature type="domain" description="FAD-binding" evidence="4">
    <location>
        <begin position="5"/>
        <end position="343"/>
    </location>
</feature>
<dbReference type="Gene3D" id="3.30.9.10">
    <property type="entry name" value="D-Amino Acid Oxidase, subunit A, domain 2"/>
    <property type="match status" value="1"/>
</dbReference>
<protein>
    <submittedName>
        <fullName evidence="5">Oxidoreductase</fullName>
    </submittedName>
</protein>
<keyword evidence="6" id="KW-1185">Reference proteome</keyword>
<dbReference type="GO" id="GO:0071949">
    <property type="term" value="F:FAD binding"/>
    <property type="evidence" value="ECO:0007669"/>
    <property type="project" value="InterPro"/>
</dbReference>
<accession>K1WHC6</accession>
<dbReference type="GO" id="GO:0016491">
    <property type="term" value="F:oxidoreductase activity"/>
    <property type="evidence" value="ECO:0007669"/>
    <property type="project" value="UniProtKB-KW"/>
</dbReference>
<dbReference type="KEGG" id="mbe:MBM_09527"/>
<dbReference type="InterPro" id="IPR036188">
    <property type="entry name" value="FAD/NAD-bd_sf"/>
</dbReference>
<dbReference type="GeneID" id="18765462"/>
<evidence type="ECO:0000256" key="3">
    <source>
        <dbReference type="ARBA" id="ARBA00023002"/>
    </source>
</evidence>
<dbReference type="AlphaFoldDB" id="K1WHC6"/>
<sequence>MSKPTVLISGAGIAGPACAFFLSKAGIPTTIMERSSSLRKAGQQIDIRGAALKVVQQMGLEAAIRAKTTREAGLAFVNGAGKRLALFPVDAEGGRSFTSDMEIVRGELAHILYEKSREGMSTEYVFGDHVTGMVQTGKKVAVELARGGRREFDLVVGADGMGSKIRRLAFPDEDPLRGLGQYTAFFTVPYQPSDGAYAQWYNAPGGRCIILRPDGVGNTRVYLSVMSSRPAGYFQLGIGEQKRMMHELFSDAGWQAARVLHGMDLSDDFYMQEIAQVKMQQWSSGRVALLGDAGYCPSPISGMGTSLALIGAYILAGEVARCGRDHREAFRCYEEKMKPYVEKAQSLPPGTPALLNPQTAWGIKVLNGVLGTVSWLRVAKLVGKLSSPPAEDKSLPVYEF</sequence>
<proteinExistence type="predicted"/>
<dbReference type="SUPFAM" id="SSF51905">
    <property type="entry name" value="FAD/NAD(P)-binding domain"/>
    <property type="match status" value="1"/>
</dbReference>
<dbReference type="OrthoDB" id="655030at2759"/>
<keyword evidence="3" id="KW-0560">Oxidoreductase</keyword>
<dbReference type="eggNOG" id="KOG2614">
    <property type="taxonomic scope" value="Eukaryota"/>
</dbReference>
<evidence type="ECO:0000256" key="1">
    <source>
        <dbReference type="ARBA" id="ARBA00022630"/>
    </source>
</evidence>
<gene>
    <name evidence="5" type="ORF">MBM_09527</name>
</gene>
<dbReference type="InParanoid" id="K1WHC6"/>
<dbReference type="Gene3D" id="3.50.50.60">
    <property type="entry name" value="FAD/NAD(P)-binding domain"/>
    <property type="match status" value="1"/>
</dbReference>
<dbReference type="PANTHER" id="PTHR46865:SF2">
    <property type="entry name" value="MONOOXYGENASE"/>
    <property type="match status" value="1"/>
</dbReference>
<evidence type="ECO:0000259" key="4">
    <source>
        <dbReference type="Pfam" id="PF01494"/>
    </source>
</evidence>
<evidence type="ECO:0000313" key="5">
    <source>
        <dbReference type="EMBL" id="EKD12206.1"/>
    </source>
</evidence>
<keyword evidence="2" id="KW-0274">FAD</keyword>
<dbReference type="InterPro" id="IPR051704">
    <property type="entry name" value="FAD_aromatic-hydroxylase"/>
</dbReference>
<keyword evidence="1" id="KW-0285">Flavoprotein</keyword>
<organism evidence="5 6">
    <name type="scientific">Marssonina brunnea f. sp. multigermtubi (strain MB_m1)</name>
    <name type="common">Marssonina leaf spot fungus</name>
    <dbReference type="NCBI Taxonomy" id="1072389"/>
    <lineage>
        <taxon>Eukaryota</taxon>
        <taxon>Fungi</taxon>
        <taxon>Dikarya</taxon>
        <taxon>Ascomycota</taxon>
        <taxon>Pezizomycotina</taxon>
        <taxon>Leotiomycetes</taxon>
        <taxon>Helotiales</taxon>
        <taxon>Drepanopezizaceae</taxon>
        <taxon>Drepanopeziza</taxon>
    </lineage>
</organism>
<dbReference type="HOGENOM" id="CLU_009665_1_0_1"/>
<dbReference type="RefSeq" id="XP_007297416.1">
    <property type="nucleotide sequence ID" value="XM_007297354.1"/>
</dbReference>